<dbReference type="EMBL" id="QAAD01000008">
    <property type="protein sequence ID" value="PTN08522.1"/>
    <property type="molecule type" value="Genomic_DNA"/>
</dbReference>
<dbReference type="Pfam" id="PF19580">
    <property type="entry name" value="Exo_endo_phos_3"/>
    <property type="match status" value="1"/>
</dbReference>
<organism evidence="3 4">
    <name type="scientific">Mangrovibacterium marinum</name>
    <dbReference type="NCBI Taxonomy" id="1639118"/>
    <lineage>
        <taxon>Bacteria</taxon>
        <taxon>Pseudomonadati</taxon>
        <taxon>Bacteroidota</taxon>
        <taxon>Bacteroidia</taxon>
        <taxon>Marinilabiliales</taxon>
        <taxon>Prolixibacteraceae</taxon>
        <taxon>Mangrovibacterium</taxon>
    </lineage>
</organism>
<keyword evidence="1" id="KW-0732">Signal</keyword>
<comment type="caution">
    <text evidence="3">The sequence shown here is derived from an EMBL/GenBank/DDBJ whole genome shotgun (WGS) entry which is preliminary data.</text>
</comment>
<feature type="signal peptide" evidence="1">
    <location>
        <begin position="1"/>
        <end position="34"/>
    </location>
</feature>
<evidence type="ECO:0000313" key="3">
    <source>
        <dbReference type="EMBL" id="PTN08522.1"/>
    </source>
</evidence>
<keyword evidence="4" id="KW-1185">Reference proteome</keyword>
<dbReference type="PANTHER" id="PTHR42834">
    <property type="entry name" value="ENDONUCLEASE/EXONUCLEASE/PHOSPHATASE FAMILY PROTEIN (AFU_ORTHOLOGUE AFUA_3G09210)"/>
    <property type="match status" value="1"/>
</dbReference>
<dbReference type="InterPro" id="IPR036691">
    <property type="entry name" value="Endo/exonu/phosph_ase_sf"/>
</dbReference>
<proteinExistence type="predicted"/>
<gene>
    <name evidence="3" type="ORF">C8N47_10879</name>
</gene>
<evidence type="ECO:0000256" key="1">
    <source>
        <dbReference type="SAM" id="SignalP"/>
    </source>
</evidence>
<dbReference type="Proteomes" id="UP000243525">
    <property type="component" value="Unassembled WGS sequence"/>
</dbReference>
<name>A0A2T5C1N0_9BACT</name>
<protein>
    <recommendedName>
        <fullName evidence="2">Endonuclease/exonuclease/phosphatase domain-containing protein</fullName>
    </recommendedName>
</protein>
<feature type="chain" id="PRO_5015760553" description="Endonuclease/exonuclease/phosphatase domain-containing protein" evidence="1">
    <location>
        <begin position="35"/>
        <end position="355"/>
    </location>
</feature>
<dbReference type="RefSeq" id="WP_146161490.1">
    <property type="nucleotide sequence ID" value="NZ_OY782574.1"/>
</dbReference>
<evidence type="ECO:0000259" key="2">
    <source>
        <dbReference type="Pfam" id="PF19580"/>
    </source>
</evidence>
<dbReference type="GO" id="GO:0003824">
    <property type="term" value="F:catalytic activity"/>
    <property type="evidence" value="ECO:0007669"/>
    <property type="project" value="InterPro"/>
</dbReference>
<evidence type="ECO:0000313" key="4">
    <source>
        <dbReference type="Proteomes" id="UP000243525"/>
    </source>
</evidence>
<dbReference type="PANTHER" id="PTHR42834:SF1">
    <property type="entry name" value="ENDONUCLEASE_EXONUCLEASE_PHOSPHATASE FAMILY PROTEIN (AFU_ORTHOLOGUE AFUA_3G09210)"/>
    <property type="match status" value="1"/>
</dbReference>
<dbReference type="Gene3D" id="3.60.10.10">
    <property type="entry name" value="Endonuclease/exonuclease/phosphatase"/>
    <property type="match status" value="1"/>
</dbReference>
<sequence>MQVPIWVLMNVWKSRHIRLIVLLAGLLLSAPAAAQVQKSDTGFSVLFYNVENLFDTSDDPLTEDDEFCAGGLRNWNSFRLRDKLNKISKVVMAASGFDAPAIIGFCEVENSWVLQQLTENTALRRFNYRIIHKQSPDDRGIDVAIIYRPDKVVPIRYQYHPLISKSGDTLHSREILEATFGFVDDSLHIFVNHWPSRYRGQAQTEPDRMLAAETLRKAVLATYQKQEKAKVILMGDFNDQPDNASLTKGLRSVEADRPEIQGELINLSENWNPRGTLKHRNSWQIFDQIIVSDYLLSANRLHLSASDAQIVEWPFLFEADDRWGGKRLFRTYRGYHYAGGFSDHLPVIAHLHYTH</sequence>
<feature type="domain" description="Endonuclease/exonuclease/phosphatase" evidence="2">
    <location>
        <begin position="44"/>
        <end position="351"/>
    </location>
</feature>
<accession>A0A2T5C1N0</accession>
<dbReference type="AlphaFoldDB" id="A0A2T5C1N0"/>
<dbReference type="OrthoDB" id="9802724at2"/>
<dbReference type="SUPFAM" id="SSF56219">
    <property type="entry name" value="DNase I-like"/>
    <property type="match status" value="1"/>
</dbReference>
<dbReference type="InterPro" id="IPR005135">
    <property type="entry name" value="Endo/exonuclease/phosphatase"/>
</dbReference>
<reference evidence="3 4" key="1">
    <citation type="submission" date="2018-04" db="EMBL/GenBank/DDBJ databases">
        <title>Genomic Encyclopedia of Archaeal and Bacterial Type Strains, Phase II (KMG-II): from individual species to whole genera.</title>
        <authorList>
            <person name="Goeker M."/>
        </authorList>
    </citation>
    <scope>NUCLEOTIDE SEQUENCE [LARGE SCALE GENOMIC DNA]</scope>
    <source>
        <strain evidence="3 4">DSM 28823</strain>
    </source>
</reference>